<comment type="caution">
    <text evidence="4">The sequence shown here is derived from an EMBL/GenBank/DDBJ whole genome shotgun (WGS) entry which is preliminary data.</text>
</comment>
<dbReference type="AlphaFoldDB" id="A0A9K3IWW9"/>
<dbReference type="EMBL" id="MNCJ02000320">
    <property type="protein sequence ID" value="KAF5804613.1"/>
    <property type="molecule type" value="Genomic_DNA"/>
</dbReference>
<dbReference type="PROSITE" id="PS51419">
    <property type="entry name" value="RAB"/>
    <property type="match status" value="1"/>
</dbReference>
<evidence type="ECO:0000256" key="1">
    <source>
        <dbReference type="ARBA" id="ARBA00006270"/>
    </source>
</evidence>
<proteinExistence type="inferred from homology"/>
<keyword evidence="5" id="KW-1185">Reference proteome</keyword>
<dbReference type="InterPro" id="IPR050305">
    <property type="entry name" value="Small_GTPase_Rab"/>
</dbReference>
<dbReference type="InterPro" id="IPR001806">
    <property type="entry name" value="Small_GTPase"/>
</dbReference>
<evidence type="ECO:0000313" key="5">
    <source>
        <dbReference type="Proteomes" id="UP000215914"/>
    </source>
</evidence>
<evidence type="ECO:0000256" key="2">
    <source>
        <dbReference type="ARBA" id="ARBA00022741"/>
    </source>
</evidence>
<evidence type="ECO:0000313" key="4">
    <source>
        <dbReference type="EMBL" id="KAF5804613.1"/>
    </source>
</evidence>
<keyword evidence="4" id="KW-0378">Hydrolase</keyword>
<dbReference type="InterPro" id="IPR027417">
    <property type="entry name" value="P-loop_NTPase"/>
</dbReference>
<dbReference type="SUPFAM" id="SSF52540">
    <property type="entry name" value="P-loop containing nucleoside triphosphate hydrolases"/>
    <property type="match status" value="1"/>
</dbReference>
<organism evidence="4 5">
    <name type="scientific">Helianthus annuus</name>
    <name type="common">Common sunflower</name>
    <dbReference type="NCBI Taxonomy" id="4232"/>
    <lineage>
        <taxon>Eukaryota</taxon>
        <taxon>Viridiplantae</taxon>
        <taxon>Streptophyta</taxon>
        <taxon>Embryophyta</taxon>
        <taxon>Tracheophyta</taxon>
        <taxon>Spermatophyta</taxon>
        <taxon>Magnoliopsida</taxon>
        <taxon>eudicotyledons</taxon>
        <taxon>Gunneridae</taxon>
        <taxon>Pentapetalae</taxon>
        <taxon>asterids</taxon>
        <taxon>campanulids</taxon>
        <taxon>Asterales</taxon>
        <taxon>Asteraceae</taxon>
        <taxon>Asteroideae</taxon>
        <taxon>Heliantheae alliance</taxon>
        <taxon>Heliantheae</taxon>
        <taxon>Helianthus</taxon>
    </lineage>
</organism>
<accession>A0A9K3IWW9</accession>
<reference evidence="4" key="2">
    <citation type="submission" date="2020-06" db="EMBL/GenBank/DDBJ databases">
        <title>Helianthus annuus Genome sequencing and assembly Release 2.</title>
        <authorList>
            <person name="Gouzy J."/>
            <person name="Langlade N."/>
            <person name="Munos S."/>
        </authorList>
    </citation>
    <scope>NUCLEOTIDE SEQUENCE</scope>
    <source>
        <tissue evidence="4">Leaves</tissue>
    </source>
</reference>
<dbReference type="FunFam" id="3.40.50.300:FF:001056">
    <property type="entry name" value="RAB1A, member RAS oncogene family"/>
    <property type="match status" value="1"/>
</dbReference>
<name>A0A9K3IWW9_HELAN</name>
<reference evidence="4" key="1">
    <citation type="journal article" date="2017" name="Nature">
        <title>The sunflower genome provides insights into oil metabolism, flowering and Asterid evolution.</title>
        <authorList>
            <person name="Badouin H."/>
            <person name="Gouzy J."/>
            <person name="Grassa C.J."/>
            <person name="Murat F."/>
            <person name="Staton S.E."/>
            <person name="Cottret L."/>
            <person name="Lelandais-Briere C."/>
            <person name="Owens G.L."/>
            <person name="Carrere S."/>
            <person name="Mayjonade B."/>
            <person name="Legrand L."/>
            <person name="Gill N."/>
            <person name="Kane N.C."/>
            <person name="Bowers J.E."/>
            <person name="Hubner S."/>
            <person name="Bellec A."/>
            <person name="Berard A."/>
            <person name="Berges H."/>
            <person name="Blanchet N."/>
            <person name="Boniface M.C."/>
            <person name="Brunel D."/>
            <person name="Catrice O."/>
            <person name="Chaidir N."/>
            <person name="Claudel C."/>
            <person name="Donnadieu C."/>
            <person name="Faraut T."/>
            <person name="Fievet G."/>
            <person name="Helmstetter N."/>
            <person name="King M."/>
            <person name="Knapp S.J."/>
            <person name="Lai Z."/>
            <person name="Le Paslier M.C."/>
            <person name="Lippi Y."/>
            <person name="Lorenzon L."/>
            <person name="Mandel J.R."/>
            <person name="Marage G."/>
            <person name="Marchand G."/>
            <person name="Marquand E."/>
            <person name="Bret-Mestries E."/>
            <person name="Morien E."/>
            <person name="Nambeesan S."/>
            <person name="Nguyen T."/>
            <person name="Pegot-Espagnet P."/>
            <person name="Pouilly N."/>
            <person name="Raftis F."/>
            <person name="Sallet E."/>
            <person name="Schiex T."/>
            <person name="Thomas J."/>
            <person name="Vandecasteele C."/>
            <person name="Vares D."/>
            <person name="Vear F."/>
            <person name="Vautrin S."/>
            <person name="Crespi M."/>
            <person name="Mangin B."/>
            <person name="Burke J.M."/>
            <person name="Salse J."/>
            <person name="Munos S."/>
            <person name="Vincourt P."/>
            <person name="Rieseberg L.H."/>
            <person name="Langlade N.B."/>
        </authorList>
    </citation>
    <scope>NUCLEOTIDE SEQUENCE</scope>
    <source>
        <tissue evidence="4">Leaves</tissue>
    </source>
</reference>
<dbReference type="Proteomes" id="UP000215914">
    <property type="component" value="Unassembled WGS sequence"/>
</dbReference>
<keyword evidence="2" id="KW-0547">Nucleotide-binding</keyword>
<protein>
    <submittedName>
        <fullName evidence="4">Small GTPase, P-loop containing nucleoside triphosphate hydrolase</fullName>
    </submittedName>
</protein>
<dbReference type="PRINTS" id="PR00449">
    <property type="entry name" value="RASTRNSFRMNG"/>
</dbReference>
<dbReference type="Pfam" id="PF00071">
    <property type="entry name" value="Ras"/>
    <property type="match status" value="1"/>
</dbReference>
<dbReference type="GO" id="GO:0003924">
    <property type="term" value="F:GTPase activity"/>
    <property type="evidence" value="ECO:0007669"/>
    <property type="project" value="InterPro"/>
</dbReference>
<sequence length="124" mass="13945">MFFEGEKLYCDIQGLSCSSGQCLSKSVLETGETTYVDKVFDEMFNDYLFKLLLIGDSSVGKSCLLLRFADDSYVDSYISTIGVDFKIKTVEQDRKTIKLQIVMCDAYTPASEPIPNNKRDNGFS</sequence>
<dbReference type="Gene3D" id="3.40.50.300">
    <property type="entry name" value="P-loop containing nucleotide triphosphate hydrolases"/>
    <property type="match status" value="1"/>
</dbReference>
<dbReference type="SMART" id="SM00175">
    <property type="entry name" value="RAB"/>
    <property type="match status" value="1"/>
</dbReference>
<evidence type="ECO:0000256" key="3">
    <source>
        <dbReference type="ARBA" id="ARBA00023134"/>
    </source>
</evidence>
<gene>
    <name evidence="4" type="ORF">HanXRQr2_Chr05g0199101</name>
</gene>
<dbReference type="PANTHER" id="PTHR47980">
    <property type="entry name" value="LD44762P"/>
    <property type="match status" value="1"/>
</dbReference>
<dbReference type="Gramene" id="mRNA:HanXRQr2_Chr05g0199101">
    <property type="protein sequence ID" value="mRNA:HanXRQr2_Chr05g0199101"/>
    <property type="gene ID" value="HanXRQr2_Chr05g0199101"/>
</dbReference>
<comment type="similarity">
    <text evidence="1">Belongs to the small GTPase superfamily. Rab family.</text>
</comment>
<dbReference type="GO" id="GO:0005525">
    <property type="term" value="F:GTP binding"/>
    <property type="evidence" value="ECO:0007669"/>
    <property type="project" value="UniProtKB-KW"/>
</dbReference>
<keyword evidence="3" id="KW-0342">GTP-binding</keyword>